<sequence>MGKYNLPPDKLAQVEVVHYGGGYGYGAGYPQAGGTYTTTGLTQDQWNDLPEWQQKQYYIQYAGDPGKPTDVRLNREHTPEDGKWKHEAEKGYDVDPKKLRDLADDMEAELEEWKTTLNKVNTTKVPASAIGGSDASKSFEDMADKAQHGFSTYVAQIQQAYTGVIGKLRAAAGAYEGAHQKTQSTVNGVNPTTGNGNADL</sequence>
<organism evidence="2 3">
    <name type="scientific">Actinomadura meridiana</name>
    <dbReference type="NCBI Taxonomy" id="559626"/>
    <lineage>
        <taxon>Bacteria</taxon>
        <taxon>Bacillati</taxon>
        <taxon>Actinomycetota</taxon>
        <taxon>Actinomycetes</taxon>
        <taxon>Streptosporangiales</taxon>
        <taxon>Thermomonosporaceae</taxon>
        <taxon>Actinomadura</taxon>
    </lineage>
</organism>
<accession>A0ABP8C8F2</accession>
<name>A0ABP8C8F2_9ACTN</name>
<evidence type="ECO:0000313" key="3">
    <source>
        <dbReference type="Proteomes" id="UP001501710"/>
    </source>
</evidence>
<dbReference type="RefSeq" id="WP_344899310.1">
    <property type="nucleotide sequence ID" value="NZ_BAABAS010000013.1"/>
</dbReference>
<dbReference type="Gene3D" id="1.10.287.1060">
    <property type="entry name" value="ESAT-6-like"/>
    <property type="match status" value="1"/>
</dbReference>
<proteinExistence type="predicted"/>
<evidence type="ECO:0000313" key="2">
    <source>
        <dbReference type="EMBL" id="GAA4235435.1"/>
    </source>
</evidence>
<protein>
    <submittedName>
        <fullName evidence="2">Uncharacterized protein</fullName>
    </submittedName>
</protein>
<keyword evidence="3" id="KW-1185">Reference proteome</keyword>
<feature type="region of interest" description="Disordered" evidence="1">
    <location>
        <begin position="178"/>
        <end position="200"/>
    </location>
</feature>
<reference evidence="3" key="1">
    <citation type="journal article" date="2019" name="Int. J. Syst. Evol. Microbiol.">
        <title>The Global Catalogue of Microorganisms (GCM) 10K type strain sequencing project: providing services to taxonomists for standard genome sequencing and annotation.</title>
        <authorList>
            <consortium name="The Broad Institute Genomics Platform"/>
            <consortium name="The Broad Institute Genome Sequencing Center for Infectious Disease"/>
            <person name="Wu L."/>
            <person name="Ma J."/>
        </authorList>
    </citation>
    <scope>NUCLEOTIDE SEQUENCE [LARGE SCALE GENOMIC DNA]</scope>
    <source>
        <strain evidence="3">JCM 17440</strain>
    </source>
</reference>
<feature type="compositionally biased region" description="Low complexity" evidence="1">
    <location>
        <begin position="185"/>
        <end position="200"/>
    </location>
</feature>
<dbReference type="Proteomes" id="UP001501710">
    <property type="component" value="Unassembled WGS sequence"/>
</dbReference>
<comment type="caution">
    <text evidence="2">The sequence shown here is derived from an EMBL/GenBank/DDBJ whole genome shotgun (WGS) entry which is preliminary data.</text>
</comment>
<gene>
    <name evidence="2" type="ORF">GCM10022254_42730</name>
</gene>
<dbReference type="EMBL" id="BAABAS010000013">
    <property type="protein sequence ID" value="GAA4235435.1"/>
    <property type="molecule type" value="Genomic_DNA"/>
</dbReference>
<evidence type="ECO:0000256" key="1">
    <source>
        <dbReference type="SAM" id="MobiDB-lite"/>
    </source>
</evidence>